<keyword evidence="2" id="KW-0378">Hydrolase</keyword>
<dbReference type="InterPro" id="IPR039561">
    <property type="entry name" value="Peptidase_M15C"/>
</dbReference>
<dbReference type="SUPFAM" id="SSF55166">
    <property type="entry name" value="Hedgehog/DD-peptidase"/>
    <property type="match status" value="1"/>
</dbReference>
<dbReference type="AlphaFoldDB" id="A0AB39VEJ1"/>
<evidence type="ECO:0000259" key="1">
    <source>
        <dbReference type="Pfam" id="PF13539"/>
    </source>
</evidence>
<dbReference type="GO" id="GO:0008233">
    <property type="term" value="F:peptidase activity"/>
    <property type="evidence" value="ECO:0007669"/>
    <property type="project" value="InterPro"/>
</dbReference>
<dbReference type="EMBL" id="CP165646">
    <property type="protein sequence ID" value="XDU65703.1"/>
    <property type="molecule type" value="Genomic_DNA"/>
</dbReference>
<dbReference type="Pfam" id="PF13539">
    <property type="entry name" value="Peptidase_M15_4"/>
    <property type="match status" value="1"/>
</dbReference>
<organism evidence="2">
    <name type="scientific">Leptotrichia mesophila</name>
    <dbReference type="NCBI Taxonomy" id="3239303"/>
    <lineage>
        <taxon>Bacteria</taxon>
        <taxon>Fusobacteriati</taxon>
        <taxon>Fusobacteriota</taxon>
        <taxon>Fusobacteriia</taxon>
        <taxon>Fusobacteriales</taxon>
        <taxon>Leptotrichiaceae</taxon>
        <taxon>Leptotrichia</taxon>
    </lineage>
</organism>
<evidence type="ECO:0000313" key="2">
    <source>
        <dbReference type="EMBL" id="XDU65703.1"/>
    </source>
</evidence>
<dbReference type="Gene3D" id="3.30.1380.10">
    <property type="match status" value="1"/>
</dbReference>
<feature type="domain" description="Peptidase M15C" evidence="1">
    <location>
        <begin position="160"/>
        <end position="230"/>
    </location>
</feature>
<protein>
    <submittedName>
        <fullName evidence="2">M15 family metallopeptidase</fullName>
        <ecNumber evidence="2">3.4.-.-</ecNumber>
    </submittedName>
</protein>
<sequence length="231" mass="26587">MKKSKLLIGIFTIFSIMSIENKLYAYNEIQGIFKSGNRENKNTSDSKQTKSENIQIPPQVEIVNDPMWEYYIEYHERIDAELQDVYYNPSHETAIRHMVWVEVPIWKLKNGQKVSSKAKVQVLNLLAEDVKSIFTEIYNGPEKFPIKSLGGYNWRPNGLKSLHSTGRAIDINPDENPQLDVEGKVLVGKKWEPGINPYSIIPDGDVVKAFSKRGWTWGAAFSRADYMHFDF</sequence>
<gene>
    <name evidence="2" type="ORF">AB8B23_06010</name>
</gene>
<reference evidence="2" key="1">
    <citation type="submission" date="2024-07" db="EMBL/GenBank/DDBJ databases">
        <authorList>
            <person name="Li X.-J."/>
            <person name="Wang X."/>
        </authorList>
    </citation>
    <scope>NUCLEOTIDE SEQUENCE</scope>
    <source>
        <strain evidence="2">HSP-342</strain>
    </source>
</reference>
<accession>A0AB39VEJ1</accession>
<proteinExistence type="predicted"/>
<dbReference type="InterPro" id="IPR009045">
    <property type="entry name" value="Zn_M74/Hedgehog-like"/>
</dbReference>
<dbReference type="KEGG" id="lmes:AB8B23_06010"/>
<dbReference type="RefSeq" id="WP_369713865.1">
    <property type="nucleotide sequence ID" value="NZ_CP165646.1"/>
</dbReference>
<dbReference type="EC" id="3.4.-.-" evidence="2"/>
<name>A0AB39VEJ1_9FUSO</name>